<reference evidence="13" key="2">
    <citation type="submission" date="2017-05" db="UniProtKB">
        <authorList>
            <consortium name="EnsemblMetazoa"/>
        </authorList>
    </citation>
    <scope>IDENTIFICATION</scope>
</reference>
<dbReference type="OrthoDB" id="5874059at2759"/>
<dbReference type="Proteomes" id="UP000007879">
    <property type="component" value="Unassembled WGS sequence"/>
</dbReference>
<evidence type="ECO:0000256" key="3">
    <source>
        <dbReference type="ARBA" id="ARBA00022461"/>
    </source>
</evidence>
<dbReference type="Gene3D" id="1.10.287.770">
    <property type="entry name" value="YojJ-like"/>
    <property type="match status" value="1"/>
</dbReference>
<dbReference type="Pfam" id="PF00858">
    <property type="entry name" value="ASC"/>
    <property type="match status" value="1"/>
</dbReference>
<evidence type="ECO:0000256" key="5">
    <source>
        <dbReference type="ARBA" id="ARBA00022989"/>
    </source>
</evidence>
<organism evidence="13">
    <name type="scientific">Amphimedon queenslandica</name>
    <name type="common">Sponge</name>
    <dbReference type="NCBI Taxonomy" id="400682"/>
    <lineage>
        <taxon>Eukaryota</taxon>
        <taxon>Metazoa</taxon>
        <taxon>Porifera</taxon>
        <taxon>Demospongiae</taxon>
        <taxon>Heteroscleromorpha</taxon>
        <taxon>Haplosclerida</taxon>
        <taxon>Niphatidae</taxon>
        <taxon>Amphimedon</taxon>
    </lineage>
</organism>
<dbReference type="GO" id="GO:0015280">
    <property type="term" value="F:ligand-gated sodium channel activity"/>
    <property type="evidence" value="ECO:0007669"/>
    <property type="project" value="TreeGrafter"/>
</dbReference>
<evidence type="ECO:0000256" key="12">
    <source>
        <dbReference type="SAM" id="Phobius"/>
    </source>
</evidence>
<keyword evidence="3 11" id="KW-0894">Sodium channel</keyword>
<evidence type="ECO:0000256" key="2">
    <source>
        <dbReference type="ARBA" id="ARBA00022448"/>
    </source>
</evidence>
<evidence type="ECO:0000256" key="7">
    <source>
        <dbReference type="ARBA" id="ARBA00023065"/>
    </source>
</evidence>
<keyword evidence="5 12" id="KW-1133">Transmembrane helix</keyword>
<keyword evidence="9 11" id="KW-0739">Sodium transport</keyword>
<accession>A0A1X7TPC1</accession>
<dbReference type="AlphaFoldDB" id="A0A1X7TPC1"/>
<comment type="subcellular location">
    <subcellularLocation>
        <location evidence="1">Membrane</location>
        <topology evidence="1">Multi-pass membrane protein</topology>
    </subcellularLocation>
</comment>
<keyword evidence="6" id="KW-0915">Sodium</keyword>
<protein>
    <submittedName>
        <fullName evidence="13">Uncharacterized protein</fullName>
    </submittedName>
</protein>
<dbReference type="InParanoid" id="A0A1X7TPC1"/>
<dbReference type="PRINTS" id="PR01078">
    <property type="entry name" value="AMINACHANNEL"/>
</dbReference>
<keyword evidence="4 11" id="KW-0812">Transmembrane</keyword>
<keyword evidence="14" id="KW-1185">Reference proteome</keyword>
<keyword evidence="2 11" id="KW-0813">Transport</keyword>
<evidence type="ECO:0000256" key="6">
    <source>
        <dbReference type="ARBA" id="ARBA00023053"/>
    </source>
</evidence>
<dbReference type="InterPro" id="IPR001873">
    <property type="entry name" value="ENaC"/>
</dbReference>
<evidence type="ECO:0000313" key="13">
    <source>
        <dbReference type="EnsemblMetazoa" id="Aqu2.1.16664_001"/>
    </source>
</evidence>
<proteinExistence type="inferred from homology"/>
<reference evidence="14" key="1">
    <citation type="journal article" date="2010" name="Nature">
        <title>The Amphimedon queenslandica genome and the evolution of animal complexity.</title>
        <authorList>
            <person name="Srivastava M."/>
            <person name="Simakov O."/>
            <person name="Chapman J."/>
            <person name="Fahey B."/>
            <person name="Gauthier M.E."/>
            <person name="Mitros T."/>
            <person name="Richards G.S."/>
            <person name="Conaco C."/>
            <person name="Dacre M."/>
            <person name="Hellsten U."/>
            <person name="Larroux C."/>
            <person name="Putnam N.H."/>
            <person name="Stanke M."/>
            <person name="Adamska M."/>
            <person name="Darling A."/>
            <person name="Degnan S.M."/>
            <person name="Oakley T.H."/>
            <person name="Plachetzki D.C."/>
            <person name="Zhai Y."/>
            <person name="Adamski M."/>
            <person name="Calcino A."/>
            <person name="Cummins S.F."/>
            <person name="Goodstein D.M."/>
            <person name="Harris C."/>
            <person name="Jackson D.J."/>
            <person name="Leys S.P."/>
            <person name="Shu S."/>
            <person name="Woodcroft B.J."/>
            <person name="Vervoort M."/>
            <person name="Kosik K.S."/>
            <person name="Manning G."/>
            <person name="Degnan B.M."/>
            <person name="Rokhsar D.S."/>
        </authorList>
    </citation>
    <scope>NUCLEOTIDE SEQUENCE [LARGE SCALE GENOMIC DNA]</scope>
</reference>
<dbReference type="eggNOG" id="KOG4294">
    <property type="taxonomic scope" value="Eukaryota"/>
</dbReference>
<evidence type="ECO:0000256" key="11">
    <source>
        <dbReference type="RuleBase" id="RU000679"/>
    </source>
</evidence>
<name>A0A1X7TPC1_AMPQE</name>
<dbReference type="GO" id="GO:0005886">
    <property type="term" value="C:plasma membrane"/>
    <property type="evidence" value="ECO:0007669"/>
    <property type="project" value="TreeGrafter"/>
</dbReference>
<keyword evidence="7 11" id="KW-0406">Ion transport</keyword>
<feature type="transmembrane region" description="Helical" evidence="12">
    <location>
        <begin position="158"/>
        <end position="181"/>
    </location>
</feature>
<dbReference type="KEGG" id="aqu:105314570"/>
<sequence>MTRESNCVRSNSNTRSLDFFPGLPYTASTCHIDAEYRNYADTNKCGCSPEVNPSSNVNTRNCTIADICCLSQERRTFNPSTNCPLSCDHLTYNVEPSYSKLFSGDSSESAAESFGTAIEEVEASLLSVYIYFDEMLATQLFTDYSYTFANLLADMGGLLGLFTGASVISLLEVCILLFDVLKNLLLTREMKKAVEKLESKINLPNVDAITKEEIEDD</sequence>
<keyword evidence="10 11" id="KW-0407">Ion channel</keyword>
<evidence type="ECO:0000256" key="10">
    <source>
        <dbReference type="ARBA" id="ARBA00023303"/>
    </source>
</evidence>
<evidence type="ECO:0000256" key="4">
    <source>
        <dbReference type="ARBA" id="ARBA00022692"/>
    </source>
</evidence>
<evidence type="ECO:0000313" key="14">
    <source>
        <dbReference type="Proteomes" id="UP000007879"/>
    </source>
</evidence>
<comment type="similarity">
    <text evidence="11">Belongs to the amiloride-sensitive sodium channel (TC 1.A.6) family.</text>
</comment>
<gene>
    <name evidence="13" type="primary">105314570</name>
</gene>
<evidence type="ECO:0000256" key="9">
    <source>
        <dbReference type="ARBA" id="ARBA00023201"/>
    </source>
</evidence>
<dbReference type="PANTHER" id="PTHR11690">
    <property type="entry name" value="AMILORIDE-SENSITIVE SODIUM CHANNEL-RELATED"/>
    <property type="match status" value="1"/>
</dbReference>
<dbReference type="EnsemblMetazoa" id="Aqu2.1.16664_001">
    <property type="protein sequence ID" value="Aqu2.1.16664_001"/>
    <property type="gene ID" value="Aqu2.1.16664"/>
</dbReference>
<keyword evidence="8 12" id="KW-0472">Membrane</keyword>
<evidence type="ECO:0000256" key="1">
    <source>
        <dbReference type="ARBA" id="ARBA00004141"/>
    </source>
</evidence>
<dbReference type="EnsemblMetazoa" id="XM_011408817.2">
    <property type="protein sequence ID" value="XP_011407119.1"/>
    <property type="gene ID" value="LOC105314570"/>
</dbReference>
<evidence type="ECO:0000256" key="8">
    <source>
        <dbReference type="ARBA" id="ARBA00023136"/>
    </source>
</evidence>